<evidence type="ECO:0000256" key="1">
    <source>
        <dbReference type="SAM" id="MobiDB-lite"/>
    </source>
</evidence>
<dbReference type="SMART" id="SM00836">
    <property type="entry name" value="DALR_1"/>
    <property type="match status" value="1"/>
</dbReference>
<dbReference type="PANTHER" id="PTHR16043">
    <property type="entry name" value="DALRD3 PROTEIN"/>
    <property type="match status" value="1"/>
</dbReference>
<feature type="domain" description="DALR anticodon binding" evidence="2">
    <location>
        <begin position="484"/>
        <end position="639"/>
    </location>
</feature>
<dbReference type="RefSeq" id="XP_004365520.1">
    <property type="nucleotide sequence ID" value="XM_004365463.2"/>
</dbReference>
<evidence type="ECO:0000313" key="3">
    <source>
        <dbReference type="EMBL" id="KJE89102.1"/>
    </source>
</evidence>
<dbReference type="Pfam" id="PF05746">
    <property type="entry name" value="DALR_1"/>
    <property type="match status" value="1"/>
</dbReference>
<dbReference type="GO" id="GO:0006420">
    <property type="term" value="P:arginyl-tRNA aminoacylation"/>
    <property type="evidence" value="ECO:0007669"/>
    <property type="project" value="InterPro"/>
</dbReference>
<proteinExistence type="predicted"/>
<dbReference type="InterPro" id="IPR037380">
    <property type="entry name" value="DALRD3"/>
</dbReference>
<dbReference type="GO" id="GO:0004814">
    <property type="term" value="F:arginine-tRNA ligase activity"/>
    <property type="evidence" value="ECO:0007669"/>
    <property type="project" value="InterPro"/>
</dbReference>
<evidence type="ECO:0000313" key="4">
    <source>
        <dbReference type="Proteomes" id="UP000008743"/>
    </source>
</evidence>
<dbReference type="Proteomes" id="UP000008743">
    <property type="component" value="Unassembled WGS sequence"/>
</dbReference>
<name>A0A0D2VGV8_CAPO3</name>
<protein>
    <recommendedName>
        <fullName evidence="2">DALR anticodon binding domain-containing protein</fullName>
    </recommendedName>
</protein>
<dbReference type="AlphaFoldDB" id="A0A0D2VGV8"/>
<keyword evidence="4" id="KW-1185">Reference proteome</keyword>
<evidence type="ECO:0000259" key="2">
    <source>
        <dbReference type="SMART" id="SM00836"/>
    </source>
</evidence>
<dbReference type="GO" id="GO:0000049">
    <property type="term" value="F:tRNA binding"/>
    <property type="evidence" value="ECO:0007669"/>
    <property type="project" value="TreeGrafter"/>
</dbReference>
<organism evidence="3 4">
    <name type="scientific">Capsaspora owczarzaki (strain ATCC 30864)</name>
    <dbReference type="NCBI Taxonomy" id="595528"/>
    <lineage>
        <taxon>Eukaryota</taxon>
        <taxon>Filasterea</taxon>
        <taxon>Capsaspora</taxon>
    </lineage>
</organism>
<dbReference type="EMBL" id="KE346360">
    <property type="protein sequence ID" value="KJE89102.1"/>
    <property type="molecule type" value="Genomic_DNA"/>
</dbReference>
<dbReference type="GO" id="GO:0005524">
    <property type="term" value="F:ATP binding"/>
    <property type="evidence" value="ECO:0007669"/>
    <property type="project" value="InterPro"/>
</dbReference>
<gene>
    <name evidence="3" type="ORF">CAOG_000649</name>
</gene>
<dbReference type="PANTHER" id="PTHR16043:SF1">
    <property type="entry name" value="DALR ANTICODON-BINDING DOMAIN-CONTAINING PROTEIN 3"/>
    <property type="match status" value="1"/>
</dbReference>
<dbReference type="GO" id="GO:0106217">
    <property type="term" value="P:tRNA C3-cytosine methylation"/>
    <property type="evidence" value="ECO:0007669"/>
    <property type="project" value="TreeGrafter"/>
</dbReference>
<accession>A0A0D2VGV8</accession>
<dbReference type="Gene3D" id="1.10.730.10">
    <property type="entry name" value="Isoleucyl-tRNA Synthetase, Domain 1"/>
    <property type="match status" value="1"/>
</dbReference>
<sequence length="646" mass="69191">MLERIVADIQGFINGVRRGLAHTAVVNPQAQAGSEGAAAAAAAVQQALANTQLEWTIDQPSRAWQGSSKKDDLTVNLRLLASRHGVDCAALGVAVCSILQAEHAKQPDACPFVAEWLPNGSGVGIRLSRSTLIQHACQTALTERASFGRNADLALKAAGTVALLCYPSPRASNEAFDALRCGLLGCVYDNLMSLHDLVVSLQHPDQDEAAPAEKTPQGLAILDQPPTIPGCSASDLIAQVSGHPCFVRRPDGGGALDLSMYVTSLQQQTLQQEDTRDLGLDAKHLGQLHLLDLVSPTKPDSSESTELWALTSGEGCRLHRMILDASSTPCDLIVHVEQESIVTRRLRVACHALGRSRPTLSLTVIGHVIPSAPIQPTQLFASTLASATATARDRHGDGSAPEPPRESASLASQADGAPVHRQSLQTRPGSVVGTGDPTIQLAESVVRATIVSSVLGQSTQGNLDLNVPKVIGFQDGQYATGSTLIYNHGRLRSILTKYATTAAEHGLPSTPPLGSVRFDLLQENHEWEMLYSVVTFPDLIRSLYQPISAALEARRSSLAQSEPTPTSWLRTYPTQVSRVDVHKLVSHLYRLARCFSQYFGHVHVVVPRTDATAAMMDARIVLLSAVMQVFENGLNLLNIPRTAGRV</sequence>
<dbReference type="InterPro" id="IPR008909">
    <property type="entry name" value="DALR_anticod-bd"/>
</dbReference>
<dbReference type="InterPro" id="IPR009080">
    <property type="entry name" value="tRNAsynth_Ia_anticodon-bd"/>
</dbReference>
<dbReference type="SUPFAM" id="SSF47323">
    <property type="entry name" value="Anticodon-binding domain of a subclass of class I aminoacyl-tRNA synthetases"/>
    <property type="match status" value="1"/>
</dbReference>
<dbReference type="eggNOG" id="KOG1195">
    <property type="taxonomic scope" value="Eukaryota"/>
</dbReference>
<reference evidence="4" key="1">
    <citation type="submission" date="2011-02" db="EMBL/GenBank/DDBJ databases">
        <title>The Genome Sequence of Capsaspora owczarzaki ATCC 30864.</title>
        <authorList>
            <person name="Russ C."/>
            <person name="Cuomo C."/>
            <person name="Burger G."/>
            <person name="Gray M.W."/>
            <person name="Holland P.W.H."/>
            <person name="King N."/>
            <person name="Lang F.B.F."/>
            <person name="Roger A.J."/>
            <person name="Ruiz-Trillo I."/>
            <person name="Young S.K."/>
            <person name="Zeng Q."/>
            <person name="Gargeya S."/>
            <person name="Alvarado L."/>
            <person name="Berlin A."/>
            <person name="Chapman S.B."/>
            <person name="Chen Z."/>
            <person name="Freedman E."/>
            <person name="Gellesch M."/>
            <person name="Goldberg J."/>
            <person name="Griggs A."/>
            <person name="Gujja S."/>
            <person name="Heilman E."/>
            <person name="Heiman D."/>
            <person name="Howarth C."/>
            <person name="Mehta T."/>
            <person name="Neiman D."/>
            <person name="Pearson M."/>
            <person name="Roberts A."/>
            <person name="Saif S."/>
            <person name="Shea T."/>
            <person name="Shenoy N."/>
            <person name="Sisk P."/>
            <person name="Stolte C."/>
            <person name="Sykes S."/>
            <person name="White J."/>
            <person name="Yandava C."/>
            <person name="Haas B."/>
            <person name="Nusbaum C."/>
            <person name="Birren B."/>
        </authorList>
    </citation>
    <scope>NUCLEOTIDE SEQUENCE</scope>
    <source>
        <strain evidence="4">ATCC 30864</strain>
    </source>
</reference>
<feature type="region of interest" description="Disordered" evidence="1">
    <location>
        <begin position="385"/>
        <end position="435"/>
    </location>
</feature>
<dbReference type="OrthoDB" id="9990834at2759"/>
<dbReference type="InParanoid" id="A0A0D2VGV8"/>